<sequence>MAGLYKKKSEEEKQKEVDELINKANKKIDNIFDIPGDVKEYLSFMSKFYNYSFRNTILIQEQFPGAIAVGSYAFWKEKGFTVNKCEKGIGILVPKKLSNYFIDSNGKEKAIYKANKEENELIKNDKIEIFEGKLMYQKGYVFDISQTNASEKDLPKIFPNKFLNGEIENYNVFYKALENISKEIGSKIIEPKNEIGVAKGITYKMTKEVDLNPRNSQVQNIKTLIHELAHSKFHRMDNLNEHTRPEREYQAEMTAYAVTSYFNIDREDDSLRYIRNWSKNITLDNKKRLLGEIKEAAKEFIKIIEKTFEKELSGELNKSDNSFFIPEE</sequence>
<evidence type="ECO:0008006" key="5">
    <source>
        <dbReference type="Google" id="ProtNLM"/>
    </source>
</evidence>
<evidence type="ECO:0000259" key="2">
    <source>
        <dbReference type="Pfam" id="PF08401"/>
    </source>
</evidence>
<dbReference type="Pfam" id="PF08401">
    <property type="entry name" value="ArdcN"/>
    <property type="match status" value="1"/>
</dbReference>
<dbReference type="EMBL" id="JAUSUF010000004">
    <property type="protein sequence ID" value="MDQ0149636.1"/>
    <property type="molecule type" value="Genomic_DNA"/>
</dbReference>
<name>A0ABT9UTL9_9FIRM</name>
<dbReference type="Proteomes" id="UP001228504">
    <property type="component" value="Unassembled WGS sequence"/>
</dbReference>
<organism evidence="3 4">
    <name type="scientific">Eubacterium multiforme</name>
    <dbReference type="NCBI Taxonomy" id="83339"/>
    <lineage>
        <taxon>Bacteria</taxon>
        <taxon>Bacillati</taxon>
        <taxon>Bacillota</taxon>
        <taxon>Clostridia</taxon>
        <taxon>Eubacteriales</taxon>
        <taxon>Eubacteriaceae</taxon>
        <taxon>Eubacterium</taxon>
    </lineage>
</organism>
<evidence type="ECO:0000313" key="3">
    <source>
        <dbReference type="EMBL" id="MDQ0149636.1"/>
    </source>
</evidence>
<protein>
    <recommendedName>
        <fullName evidence="5">ImmA/IrrE family metallo-endopeptidase</fullName>
    </recommendedName>
</protein>
<reference evidence="3 4" key="1">
    <citation type="submission" date="2023-07" db="EMBL/GenBank/DDBJ databases">
        <title>Genomic Encyclopedia of Type Strains, Phase IV (KMG-IV): sequencing the most valuable type-strain genomes for metagenomic binning, comparative biology and taxonomic classification.</title>
        <authorList>
            <person name="Goeker M."/>
        </authorList>
    </citation>
    <scope>NUCLEOTIDE SEQUENCE [LARGE SCALE GENOMIC DNA]</scope>
    <source>
        <strain evidence="3 4">DSM 20694</strain>
    </source>
</reference>
<accession>A0ABT9UTL9</accession>
<evidence type="ECO:0000259" key="1">
    <source>
        <dbReference type="Pfam" id="PF06114"/>
    </source>
</evidence>
<dbReference type="InterPro" id="IPR013610">
    <property type="entry name" value="ArdC_N"/>
</dbReference>
<dbReference type="Pfam" id="PF06114">
    <property type="entry name" value="Peptidase_M78"/>
    <property type="match status" value="1"/>
</dbReference>
<feature type="domain" description="IrrE N-terminal-like" evidence="1">
    <location>
        <begin position="201"/>
        <end position="258"/>
    </location>
</feature>
<keyword evidence="4" id="KW-1185">Reference proteome</keyword>
<dbReference type="RefSeq" id="WP_307485338.1">
    <property type="nucleotide sequence ID" value="NZ_JAUSUF010000004.1"/>
</dbReference>
<gene>
    <name evidence="3" type="ORF">J2S18_001567</name>
</gene>
<feature type="domain" description="N-terminal" evidence="2">
    <location>
        <begin position="41"/>
        <end position="114"/>
    </location>
</feature>
<dbReference type="InterPro" id="IPR010359">
    <property type="entry name" value="IrrE_HExxH"/>
</dbReference>
<comment type="caution">
    <text evidence="3">The sequence shown here is derived from an EMBL/GenBank/DDBJ whole genome shotgun (WGS) entry which is preliminary data.</text>
</comment>
<evidence type="ECO:0000313" key="4">
    <source>
        <dbReference type="Proteomes" id="UP001228504"/>
    </source>
</evidence>
<proteinExistence type="predicted"/>